<dbReference type="InterPro" id="IPR027417">
    <property type="entry name" value="P-loop_NTPase"/>
</dbReference>
<keyword evidence="2" id="KW-0813">Transport</keyword>
<dbReference type="CDD" id="cd03230">
    <property type="entry name" value="ABC_DR_subfamily_A"/>
    <property type="match status" value="1"/>
</dbReference>
<evidence type="ECO:0000313" key="7">
    <source>
        <dbReference type="Proteomes" id="UP000570514"/>
    </source>
</evidence>
<dbReference type="EMBL" id="JAASRM010000001">
    <property type="protein sequence ID" value="NIK86884.1"/>
    <property type="molecule type" value="Genomic_DNA"/>
</dbReference>
<dbReference type="InterPro" id="IPR003593">
    <property type="entry name" value="AAA+_ATPase"/>
</dbReference>
<dbReference type="Gene3D" id="3.40.50.300">
    <property type="entry name" value="P-loop containing nucleotide triphosphate hydrolases"/>
    <property type="match status" value="1"/>
</dbReference>
<evidence type="ECO:0000256" key="4">
    <source>
        <dbReference type="ARBA" id="ARBA00022840"/>
    </source>
</evidence>
<gene>
    <name evidence="6" type="ORF">FHS83_000202</name>
</gene>
<dbReference type="PANTHER" id="PTHR43335">
    <property type="entry name" value="ABC TRANSPORTER, ATP-BINDING PROTEIN"/>
    <property type="match status" value="1"/>
</dbReference>
<dbReference type="GO" id="GO:0005524">
    <property type="term" value="F:ATP binding"/>
    <property type="evidence" value="ECO:0007669"/>
    <property type="project" value="UniProtKB-KW"/>
</dbReference>
<dbReference type="AlphaFoldDB" id="A0A846MTX1"/>
<keyword evidence="4 6" id="KW-0067">ATP-binding</keyword>
<dbReference type="SMART" id="SM00382">
    <property type="entry name" value="AAA"/>
    <property type="match status" value="1"/>
</dbReference>
<dbReference type="SUPFAM" id="SSF52540">
    <property type="entry name" value="P-loop containing nucleoside triphosphate hydrolases"/>
    <property type="match status" value="1"/>
</dbReference>
<evidence type="ECO:0000313" key="6">
    <source>
        <dbReference type="EMBL" id="NIK86884.1"/>
    </source>
</evidence>
<dbReference type="InterPro" id="IPR003439">
    <property type="entry name" value="ABC_transporter-like_ATP-bd"/>
</dbReference>
<keyword evidence="3" id="KW-0547">Nucleotide-binding</keyword>
<dbReference type="GO" id="GO:0016887">
    <property type="term" value="F:ATP hydrolysis activity"/>
    <property type="evidence" value="ECO:0007669"/>
    <property type="project" value="InterPro"/>
</dbReference>
<sequence length="304" mass="32693">MIDVRDLVYEYPSVRALKGVSLTVPAQTITALVGPNGAGKTTLLRCLAALDDPYSGSVTVGGLDTRTDPRGIHAMLGYLPDFFGLYDTLSVRRILTYTARSRGIGSDLASAAVDKAASRVGLADRLDQRAGDLSRGLRQRLAIAQAIVHEPKVLLLDEPAAGLDPQARRDLSALMVSLKDGGMTLVVSSHILAELEDYCSEMIIIEEGMIVGGNAIKVKDVARPRYIVEIATARADLRDFLDARAGVDVIEADEYHALITHPRSAASRARLIRELLGAGFEVSSFAESTRALEDAYFSQVGQGR</sequence>
<organism evidence="6 7">
    <name type="scientific">Rhizomicrobium palustre</name>
    <dbReference type="NCBI Taxonomy" id="189966"/>
    <lineage>
        <taxon>Bacteria</taxon>
        <taxon>Pseudomonadati</taxon>
        <taxon>Pseudomonadota</taxon>
        <taxon>Alphaproteobacteria</taxon>
        <taxon>Micropepsales</taxon>
        <taxon>Micropepsaceae</taxon>
        <taxon>Rhizomicrobium</taxon>
    </lineage>
</organism>
<reference evidence="6 7" key="1">
    <citation type="submission" date="2020-03" db="EMBL/GenBank/DDBJ databases">
        <title>Genomic Encyclopedia of Type Strains, Phase IV (KMG-IV): sequencing the most valuable type-strain genomes for metagenomic binning, comparative biology and taxonomic classification.</title>
        <authorList>
            <person name="Goeker M."/>
        </authorList>
    </citation>
    <scope>NUCLEOTIDE SEQUENCE [LARGE SCALE GENOMIC DNA]</scope>
    <source>
        <strain evidence="6 7">DSM 19867</strain>
    </source>
</reference>
<evidence type="ECO:0000256" key="3">
    <source>
        <dbReference type="ARBA" id="ARBA00022741"/>
    </source>
</evidence>
<evidence type="ECO:0000256" key="2">
    <source>
        <dbReference type="ARBA" id="ARBA00022448"/>
    </source>
</evidence>
<dbReference type="Proteomes" id="UP000570514">
    <property type="component" value="Unassembled WGS sequence"/>
</dbReference>
<comment type="similarity">
    <text evidence="1">Belongs to the ABC transporter superfamily.</text>
</comment>
<evidence type="ECO:0000259" key="5">
    <source>
        <dbReference type="PROSITE" id="PS50893"/>
    </source>
</evidence>
<accession>A0A846MTX1</accession>
<protein>
    <submittedName>
        <fullName evidence="6">ABC-2 type transport system ATP-binding protein</fullName>
    </submittedName>
</protein>
<proteinExistence type="inferred from homology"/>
<dbReference type="RefSeq" id="WP_167079982.1">
    <property type="nucleotide sequence ID" value="NZ_BAAADC010000001.1"/>
</dbReference>
<keyword evidence="7" id="KW-1185">Reference proteome</keyword>
<dbReference type="PROSITE" id="PS50893">
    <property type="entry name" value="ABC_TRANSPORTER_2"/>
    <property type="match status" value="1"/>
</dbReference>
<dbReference type="Pfam" id="PF00005">
    <property type="entry name" value="ABC_tran"/>
    <property type="match status" value="1"/>
</dbReference>
<comment type="caution">
    <text evidence="6">The sequence shown here is derived from an EMBL/GenBank/DDBJ whole genome shotgun (WGS) entry which is preliminary data.</text>
</comment>
<evidence type="ECO:0000256" key="1">
    <source>
        <dbReference type="ARBA" id="ARBA00005417"/>
    </source>
</evidence>
<feature type="domain" description="ABC transporter" evidence="5">
    <location>
        <begin position="2"/>
        <end position="232"/>
    </location>
</feature>
<name>A0A846MTX1_9PROT</name>